<evidence type="ECO:0000313" key="2">
    <source>
        <dbReference type="EMBL" id="CAG2142048.1"/>
    </source>
</evidence>
<comment type="caution">
    <text evidence="2">The sequence shown here is derived from an EMBL/GenBank/DDBJ whole genome shotgun (WGS) entry which is preliminary data.</text>
</comment>
<reference evidence="2" key="1">
    <citation type="submission" date="2021-03" db="EMBL/GenBank/DDBJ databases">
        <authorList>
            <person name="Peeters C."/>
        </authorList>
    </citation>
    <scope>NUCLEOTIDE SEQUENCE</scope>
    <source>
        <strain evidence="2">LMG 31506</strain>
    </source>
</reference>
<organism evidence="2 3">
    <name type="scientific">Cupriavidus yeoncheonensis</name>
    <dbReference type="NCBI Taxonomy" id="1462994"/>
    <lineage>
        <taxon>Bacteria</taxon>
        <taxon>Pseudomonadati</taxon>
        <taxon>Pseudomonadota</taxon>
        <taxon>Betaproteobacteria</taxon>
        <taxon>Burkholderiales</taxon>
        <taxon>Burkholderiaceae</taxon>
        <taxon>Cupriavidus</taxon>
    </lineage>
</organism>
<keyword evidence="3" id="KW-1185">Reference proteome</keyword>
<dbReference type="RefSeq" id="WP_211947545.1">
    <property type="nucleotide sequence ID" value="NZ_CAJPUY010000008.1"/>
</dbReference>
<keyword evidence="2" id="KW-0560">Oxidoreductase</keyword>
<gene>
    <name evidence="2" type="primary">fprA</name>
    <name evidence="2" type="ORF">LMG31506_02594</name>
</gene>
<proteinExistence type="predicted"/>
<dbReference type="InterPro" id="IPR045761">
    <property type="entry name" value="ODP_dom"/>
</dbReference>
<dbReference type="SUPFAM" id="SSF56281">
    <property type="entry name" value="Metallo-hydrolase/oxidoreductase"/>
    <property type="match status" value="1"/>
</dbReference>
<dbReference type="Proteomes" id="UP000672934">
    <property type="component" value="Unassembled WGS sequence"/>
</dbReference>
<dbReference type="Pfam" id="PF19583">
    <property type="entry name" value="ODP"/>
    <property type="match status" value="1"/>
</dbReference>
<evidence type="ECO:0000313" key="3">
    <source>
        <dbReference type="Proteomes" id="UP000672934"/>
    </source>
</evidence>
<dbReference type="InterPro" id="IPR036866">
    <property type="entry name" value="RibonucZ/Hydroxyglut_hydro"/>
</dbReference>
<protein>
    <submittedName>
        <fullName evidence="2">Nitric oxide reductase</fullName>
        <ecNumber evidence="2">1.-.-.-</ecNumber>
    </submittedName>
</protein>
<dbReference type="GO" id="GO:0016491">
    <property type="term" value="F:oxidoreductase activity"/>
    <property type="evidence" value="ECO:0007669"/>
    <property type="project" value="UniProtKB-KW"/>
</dbReference>
<dbReference type="AlphaFoldDB" id="A0A916IV61"/>
<dbReference type="EC" id="1.-.-.-" evidence="2"/>
<sequence>MEHTGPATTVDEIADGIYRISTPVPPQDMPGGFSFNQYLVVDDRPLLYHTGPRKLFGQIRAAIERVMPVSRLAYIGFSHVESDECGTLNDFLELAPDAVPLCGQIAAMVSINDIATRPARAMADGEVISLGTHRIRWLATPHVPHGWECSMAFEETTRTLLCGDLFTQPGDANPPLTEGDILEASEAFRLQMDYYAHSPDTGMHLQRLADLHPATLACMHGSAWRGDGAALLERLSQRLAQRPVQR</sequence>
<evidence type="ECO:0000259" key="1">
    <source>
        <dbReference type="Pfam" id="PF19583"/>
    </source>
</evidence>
<dbReference type="Gene3D" id="3.60.15.10">
    <property type="entry name" value="Ribonuclease Z/Hydroxyacylglutathione hydrolase-like"/>
    <property type="match status" value="1"/>
</dbReference>
<accession>A0A916IV61</accession>
<feature type="domain" description="ODP" evidence="1">
    <location>
        <begin position="34"/>
        <end position="221"/>
    </location>
</feature>
<dbReference type="PANTHER" id="PTHR43717:SF1">
    <property type="entry name" value="ANAEROBIC NITRIC OXIDE REDUCTASE FLAVORUBREDOXIN"/>
    <property type="match status" value="1"/>
</dbReference>
<name>A0A916IV61_9BURK</name>
<dbReference type="PANTHER" id="PTHR43717">
    <property type="entry name" value="ANAEROBIC NITRIC OXIDE REDUCTASE FLAVORUBREDOXIN"/>
    <property type="match status" value="1"/>
</dbReference>
<dbReference type="EMBL" id="CAJPUY010000008">
    <property type="protein sequence ID" value="CAG2142048.1"/>
    <property type="molecule type" value="Genomic_DNA"/>
</dbReference>